<feature type="compositionally biased region" description="Low complexity" evidence="1">
    <location>
        <begin position="505"/>
        <end position="543"/>
    </location>
</feature>
<dbReference type="SUPFAM" id="SSF50978">
    <property type="entry name" value="WD40 repeat-like"/>
    <property type="match status" value="1"/>
</dbReference>
<dbReference type="InterPro" id="IPR055525">
    <property type="entry name" value="DUF7099"/>
</dbReference>
<protein>
    <recommendedName>
        <fullName evidence="2">DUF7099 domain-containing protein</fullName>
    </recommendedName>
</protein>
<dbReference type="InterPro" id="IPR015943">
    <property type="entry name" value="WD40/YVTN_repeat-like_dom_sf"/>
</dbReference>
<gene>
    <name evidence="3" type="ORF">TWF718_000079</name>
</gene>
<name>A0AAN8MYS8_9PEZI</name>
<dbReference type="InterPro" id="IPR036322">
    <property type="entry name" value="WD40_repeat_dom_sf"/>
</dbReference>
<reference evidence="3 4" key="1">
    <citation type="submission" date="2019-10" db="EMBL/GenBank/DDBJ databases">
        <authorList>
            <person name="Palmer J.M."/>
        </authorList>
    </citation>
    <scope>NUCLEOTIDE SEQUENCE [LARGE SCALE GENOMIC DNA]</scope>
    <source>
        <strain evidence="3 4">TWF718</strain>
    </source>
</reference>
<dbReference type="Proteomes" id="UP001313282">
    <property type="component" value="Unassembled WGS sequence"/>
</dbReference>
<dbReference type="Pfam" id="PF23388">
    <property type="entry name" value="DUF7099"/>
    <property type="match status" value="1"/>
</dbReference>
<dbReference type="Gene3D" id="2.130.10.10">
    <property type="entry name" value="YVTN repeat-like/Quinoprotein amine dehydrogenase"/>
    <property type="match status" value="1"/>
</dbReference>
<evidence type="ECO:0000313" key="3">
    <source>
        <dbReference type="EMBL" id="KAK6355686.1"/>
    </source>
</evidence>
<dbReference type="EMBL" id="JAVHNR010000001">
    <property type="protein sequence ID" value="KAK6355686.1"/>
    <property type="molecule type" value="Genomic_DNA"/>
</dbReference>
<evidence type="ECO:0000259" key="2">
    <source>
        <dbReference type="Pfam" id="PF23388"/>
    </source>
</evidence>
<keyword evidence="4" id="KW-1185">Reference proteome</keyword>
<feature type="region of interest" description="Disordered" evidence="1">
    <location>
        <begin position="484"/>
        <end position="543"/>
    </location>
</feature>
<organism evidence="3 4">
    <name type="scientific">Orbilia javanica</name>
    <dbReference type="NCBI Taxonomy" id="47235"/>
    <lineage>
        <taxon>Eukaryota</taxon>
        <taxon>Fungi</taxon>
        <taxon>Dikarya</taxon>
        <taxon>Ascomycota</taxon>
        <taxon>Pezizomycotina</taxon>
        <taxon>Orbiliomycetes</taxon>
        <taxon>Orbiliales</taxon>
        <taxon>Orbiliaceae</taxon>
        <taxon>Orbilia</taxon>
    </lineage>
</organism>
<accession>A0AAN8MYS8</accession>
<evidence type="ECO:0000256" key="1">
    <source>
        <dbReference type="SAM" id="MobiDB-lite"/>
    </source>
</evidence>
<comment type="caution">
    <text evidence="3">The sequence shown here is derived from an EMBL/GenBank/DDBJ whole genome shotgun (WGS) entry which is preliminary data.</text>
</comment>
<sequence length="912" mass="102052">MSIFTIAGLSSFYNRLDGRTDIDQLCDEAVGKYVLSRSGSEIAGTADSEGPGSFKELLGTVGSVLFFQLVHQFRQSASVKTAFESQDPASIPPRLYSLSPNKVPSTLRYLHQQYRSFYFSIKEIQKILLEILYIGTRLLRLESVQTRQNSRWLQYLADTIDDTANVSSDEPLGVSISFGIKAFLLGRQEQGFPRRTRDLRYCAGVSASFISYPLNPLDFGRIRTVMIEIEQQFKPAATENNYIDYFWSMCDILFIIIAASAELYSSKDLDGYSGELASLANEFQVKITDAVCDKLGYLSSLADEAAQDLESVEALTQRQPLYQTSEILCKRDLLATLNDRSMARILDSVKILRQGSYSLTDRIYVSNCPEGHVLNEIQKEMFLAEYERRAGAKLNISENSTRIAIRTLDAYPCPVCSEISRIEYSQGLGSLTSLTEIPQFTALSRIIQDAKVEVAHAMKEISRYYHTSDQRLEVNFSRNRPTIQIQLNEQENRRQNGGLNFGNMARSRGQSSQSSGSSSRDSAGRSPNTPLPSPNGSSSSNNGLRKLKSSFVLRKLISSPREPEIDLVHLNTDSVLISTHTASGRVFFYGNSSISIYSYAGAVPESRARIELVSDINTTLRLTPASILISPSKQFLAIALNFMRGNSQIQVWSLDEDGYNPNLVWHQVLEGVASGLAVHPDENFVFVITNKRILNIFDLVKGSRVLAYEIPLKIGVPDKVSVVEGDILLFRCLPDVELGRMKIFTLSFGTSGCKMGWDYYIKWQEREQDDNGVSALSLCETKTSGSTLCYSTWTMSGQPAIIRWGIPDLRSTNDRLHDDSLGTRIQDMAISPSADFVALINQRGDIYQYAVSIGSQPKHLKTIQLGNRRRSTHLFHDRVCLKIDEDHNKIIVAYARAGRGYIEKHDIAFSQI</sequence>
<proteinExistence type="predicted"/>
<evidence type="ECO:0000313" key="4">
    <source>
        <dbReference type="Proteomes" id="UP001313282"/>
    </source>
</evidence>
<feature type="domain" description="DUF7099" evidence="2">
    <location>
        <begin position="727"/>
        <end position="902"/>
    </location>
</feature>
<dbReference type="AlphaFoldDB" id="A0AAN8MYS8"/>